<evidence type="ECO:0000313" key="3">
    <source>
        <dbReference type="Proteomes" id="UP000481153"/>
    </source>
</evidence>
<dbReference type="AlphaFoldDB" id="A0A6G0XEL8"/>
<organism evidence="2 3">
    <name type="scientific">Aphanomyces euteiches</name>
    <dbReference type="NCBI Taxonomy" id="100861"/>
    <lineage>
        <taxon>Eukaryota</taxon>
        <taxon>Sar</taxon>
        <taxon>Stramenopiles</taxon>
        <taxon>Oomycota</taxon>
        <taxon>Saprolegniomycetes</taxon>
        <taxon>Saprolegniales</taxon>
        <taxon>Verrucalvaceae</taxon>
        <taxon>Aphanomyces</taxon>
    </lineage>
</organism>
<comment type="caution">
    <text evidence="2">The sequence shown here is derived from an EMBL/GenBank/DDBJ whole genome shotgun (WGS) entry which is preliminary data.</text>
</comment>
<sequence>MQQFVDRTNERDKAVMDKACARLFYDTGILFAVAHSTAWKEYHAALRPAYQPPSSKRIRGALLDAAYQEHSRETTRHLEASNFVHLVSDGFSNVRRQHLVNFVAYTPNSDSRPIVVDIKPTRDEAQTAQAIANDILDVIEKIGFKKVSLLLRTTLQACKGPGQSLKKDTLRSFVMDVLRIR</sequence>
<evidence type="ECO:0000259" key="1">
    <source>
        <dbReference type="Pfam" id="PF04937"/>
    </source>
</evidence>
<dbReference type="InterPro" id="IPR007021">
    <property type="entry name" value="DUF659"/>
</dbReference>
<gene>
    <name evidence="2" type="ORF">Ae201684_005626</name>
</gene>
<protein>
    <recommendedName>
        <fullName evidence="1">DUF659 domain-containing protein</fullName>
    </recommendedName>
</protein>
<dbReference type="VEuPathDB" id="FungiDB:AeMF1_013158"/>
<dbReference type="EMBL" id="VJMJ01000072">
    <property type="protein sequence ID" value="KAF0738576.1"/>
    <property type="molecule type" value="Genomic_DNA"/>
</dbReference>
<keyword evidence="3" id="KW-1185">Reference proteome</keyword>
<proteinExistence type="predicted"/>
<evidence type="ECO:0000313" key="2">
    <source>
        <dbReference type="EMBL" id="KAF0738576.1"/>
    </source>
</evidence>
<reference evidence="2 3" key="1">
    <citation type="submission" date="2019-07" db="EMBL/GenBank/DDBJ databases">
        <title>Genomics analysis of Aphanomyces spp. identifies a new class of oomycete effector associated with host adaptation.</title>
        <authorList>
            <person name="Gaulin E."/>
        </authorList>
    </citation>
    <scope>NUCLEOTIDE SEQUENCE [LARGE SCALE GENOMIC DNA]</scope>
    <source>
        <strain evidence="2 3">ATCC 201684</strain>
    </source>
</reference>
<name>A0A6G0XEL8_9STRA</name>
<dbReference type="Proteomes" id="UP000481153">
    <property type="component" value="Unassembled WGS sequence"/>
</dbReference>
<accession>A0A6G0XEL8</accession>
<feature type="domain" description="DUF659" evidence="1">
    <location>
        <begin position="53"/>
        <end position="169"/>
    </location>
</feature>
<dbReference type="Pfam" id="PF04937">
    <property type="entry name" value="DUF659"/>
    <property type="match status" value="1"/>
</dbReference>